<keyword evidence="7 13" id="KW-0418">Kinase</keyword>
<protein>
    <recommendedName>
        <fullName evidence="3">histidine kinase</fullName>
        <ecNumber evidence="3">2.7.13.3</ecNumber>
    </recommendedName>
</protein>
<comment type="catalytic activity">
    <reaction evidence="1">
        <text>ATP + protein L-histidine = ADP + protein N-phospho-L-histidine.</text>
        <dbReference type="EC" id="2.7.13.3"/>
    </reaction>
</comment>
<dbReference type="OrthoDB" id="9784218at2"/>
<dbReference type="SMART" id="SM00387">
    <property type="entry name" value="HATPase_c"/>
    <property type="match status" value="1"/>
</dbReference>
<evidence type="ECO:0000256" key="5">
    <source>
        <dbReference type="ARBA" id="ARBA00022679"/>
    </source>
</evidence>
<dbReference type="InterPro" id="IPR004358">
    <property type="entry name" value="Sig_transdc_His_kin-like_C"/>
</dbReference>
<keyword evidence="9 11" id="KW-0472">Membrane</keyword>
<dbReference type="EMBL" id="FTOM01000002">
    <property type="protein sequence ID" value="SIS70809.1"/>
    <property type="molecule type" value="Genomic_DNA"/>
</dbReference>
<evidence type="ECO:0000259" key="12">
    <source>
        <dbReference type="PROSITE" id="PS50109"/>
    </source>
</evidence>
<keyword evidence="6 11" id="KW-0812">Transmembrane</keyword>
<dbReference type="InterPro" id="IPR036097">
    <property type="entry name" value="HisK_dim/P_sf"/>
</dbReference>
<dbReference type="Gene3D" id="3.30.565.10">
    <property type="entry name" value="Histidine kinase-like ATPase, C-terminal domain"/>
    <property type="match status" value="1"/>
</dbReference>
<evidence type="ECO:0000256" key="11">
    <source>
        <dbReference type="SAM" id="Phobius"/>
    </source>
</evidence>
<organism evidence="13 14">
    <name type="scientific">Phaeovulum vinaykumarii</name>
    <dbReference type="NCBI Taxonomy" id="407234"/>
    <lineage>
        <taxon>Bacteria</taxon>
        <taxon>Pseudomonadati</taxon>
        <taxon>Pseudomonadota</taxon>
        <taxon>Alphaproteobacteria</taxon>
        <taxon>Rhodobacterales</taxon>
        <taxon>Paracoccaceae</taxon>
        <taxon>Phaeovulum</taxon>
    </lineage>
</organism>
<keyword evidence="5" id="KW-0808">Transferase</keyword>
<evidence type="ECO:0000256" key="10">
    <source>
        <dbReference type="SAM" id="Coils"/>
    </source>
</evidence>
<dbReference type="Pfam" id="PF02518">
    <property type="entry name" value="HATPase_c"/>
    <property type="match status" value="1"/>
</dbReference>
<reference evidence="14" key="1">
    <citation type="submission" date="2017-01" db="EMBL/GenBank/DDBJ databases">
        <authorList>
            <person name="Varghese N."/>
            <person name="Submissions S."/>
        </authorList>
    </citation>
    <scope>NUCLEOTIDE SEQUENCE [LARGE SCALE GENOMIC DNA]</scope>
    <source>
        <strain evidence="14">DSM 18714</strain>
    </source>
</reference>
<sequence>MFLRTLSGRFLLLTSLFVLLAEAMILLPTVANHRRDYLLTRLEKAQIASLALLNTDGMIEPGLERELLANAGVFNVVLRRDDQRRLVLSSPIPAPIEATYDLRAPTDFELVRDALHQLFRPANAVIRVIGDPVRAGGQFIEITLETGPLRAGMLETGFRVLVLSAVFSVLTAILLFLAVRRLLVKPIQRLVARMSAWAEAPEDARRLIAPSARITELREAEEALATMQRQMSSALRQKERLAQLGQAVAKISHDLRNILTTAQLFADRMDESSDPGVRRAAPKLVGSITRAVNLCETTLAFGRAEEPAPTLSRFMIAGLVAEVVEAEMLSARAARVDFVTDIAPNLVLRADPEQMYRVISNLVRNACQAIEATGKPGTIEIGAGEEEAGWWIRVGDSGPGLPARAREHLFQPFQGSVRKGGTGLGLTISAELVRGHGGQLELVRSDAQGTEFLIHLPRELGEAAA</sequence>
<evidence type="ECO:0000256" key="2">
    <source>
        <dbReference type="ARBA" id="ARBA00004370"/>
    </source>
</evidence>
<evidence type="ECO:0000256" key="9">
    <source>
        <dbReference type="ARBA" id="ARBA00023136"/>
    </source>
</evidence>
<dbReference type="PANTHER" id="PTHR45436:SF5">
    <property type="entry name" value="SENSOR HISTIDINE KINASE TRCS"/>
    <property type="match status" value="1"/>
</dbReference>
<feature type="domain" description="Histidine kinase" evidence="12">
    <location>
        <begin position="250"/>
        <end position="460"/>
    </location>
</feature>
<dbReference type="CDD" id="cd00082">
    <property type="entry name" value="HisKA"/>
    <property type="match status" value="1"/>
</dbReference>
<dbReference type="Proteomes" id="UP000186098">
    <property type="component" value="Unassembled WGS sequence"/>
</dbReference>
<comment type="subcellular location">
    <subcellularLocation>
        <location evidence="2">Membrane</location>
    </subcellularLocation>
</comment>
<dbReference type="STRING" id="407234.SAMN05421795_102755"/>
<evidence type="ECO:0000256" key="8">
    <source>
        <dbReference type="ARBA" id="ARBA00022989"/>
    </source>
</evidence>
<dbReference type="PROSITE" id="PS50109">
    <property type="entry name" value="HIS_KIN"/>
    <property type="match status" value="1"/>
</dbReference>
<keyword evidence="14" id="KW-1185">Reference proteome</keyword>
<dbReference type="GO" id="GO:0005886">
    <property type="term" value="C:plasma membrane"/>
    <property type="evidence" value="ECO:0007669"/>
    <property type="project" value="TreeGrafter"/>
</dbReference>
<dbReference type="InterPro" id="IPR036890">
    <property type="entry name" value="HATPase_C_sf"/>
</dbReference>
<dbReference type="EC" id="2.7.13.3" evidence="3"/>
<dbReference type="SUPFAM" id="SSF47384">
    <property type="entry name" value="Homodimeric domain of signal transducing histidine kinase"/>
    <property type="match status" value="1"/>
</dbReference>
<feature type="coiled-coil region" evidence="10">
    <location>
        <begin position="217"/>
        <end position="244"/>
    </location>
</feature>
<evidence type="ECO:0000256" key="3">
    <source>
        <dbReference type="ARBA" id="ARBA00012438"/>
    </source>
</evidence>
<evidence type="ECO:0000256" key="4">
    <source>
        <dbReference type="ARBA" id="ARBA00022553"/>
    </source>
</evidence>
<keyword evidence="8 11" id="KW-1133">Transmembrane helix</keyword>
<dbReference type="InterPro" id="IPR003594">
    <property type="entry name" value="HATPase_dom"/>
</dbReference>
<dbReference type="SUPFAM" id="SSF55874">
    <property type="entry name" value="ATPase domain of HSP90 chaperone/DNA topoisomerase II/histidine kinase"/>
    <property type="match status" value="1"/>
</dbReference>
<dbReference type="SMART" id="SM00388">
    <property type="entry name" value="HisKA"/>
    <property type="match status" value="1"/>
</dbReference>
<dbReference type="CDD" id="cd00075">
    <property type="entry name" value="HATPase"/>
    <property type="match status" value="1"/>
</dbReference>
<keyword evidence="10" id="KW-0175">Coiled coil</keyword>
<evidence type="ECO:0000256" key="6">
    <source>
        <dbReference type="ARBA" id="ARBA00022692"/>
    </source>
</evidence>
<evidence type="ECO:0000256" key="1">
    <source>
        <dbReference type="ARBA" id="ARBA00000085"/>
    </source>
</evidence>
<dbReference type="AlphaFoldDB" id="A0A1N7LAJ6"/>
<accession>A0A1N7LAJ6</accession>
<dbReference type="RefSeq" id="WP_076364734.1">
    <property type="nucleotide sequence ID" value="NZ_FTOM01000002.1"/>
</dbReference>
<evidence type="ECO:0000313" key="14">
    <source>
        <dbReference type="Proteomes" id="UP000186098"/>
    </source>
</evidence>
<feature type="transmembrane region" description="Helical" evidence="11">
    <location>
        <begin position="158"/>
        <end position="179"/>
    </location>
</feature>
<dbReference type="GO" id="GO:0000155">
    <property type="term" value="F:phosphorelay sensor kinase activity"/>
    <property type="evidence" value="ECO:0007669"/>
    <property type="project" value="InterPro"/>
</dbReference>
<dbReference type="InterPro" id="IPR050428">
    <property type="entry name" value="TCS_sensor_his_kinase"/>
</dbReference>
<name>A0A1N7LAJ6_9RHOB</name>
<dbReference type="InterPro" id="IPR005467">
    <property type="entry name" value="His_kinase_dom"/>
</dbReference>
<dbReference type="InterPro" id="IPR003661">
    <property type="entry name" value="HisK_dim/P_dom"/>
</dbReference>
<dbReference type="Gene3D" id="1.10.287.130">
    <property type="match status" value="1"/>
</dbReference>
<dbReference type="Pfam" id="PF00512">
    <property type="entry name" value="HisKA"/>
    <property type="match status" value="1"/>
</dbReference>
<evidence type="ECO:0000313" key="13">
    <source>
        <dbReference type="EMBL" id="SIS70809.1"/>
    </source>
</evidence>
<gene>
    <name evidence="13" type="ORF">SAMN05421795_102755</name>
</gene>
<dbReference type="PANTHER" id="PTHR45436">
    <property type="entry name" value="SENSOR HISTIDINE KINASE YKOH"/>
    <property type="match status" value="1"/>
</dbReference>
<keyword evidence="4" id="KW-0597">Phosphoprotein</keyword>
<dbReference type="PRINTS" id="PR00344">
    <property type="entry name" value="BCTRLSENSOR"/>
</dbReference>
<evidence type="ECO:0000256" key="7">
    <source>
        <dbReference type="ARBA" id="ARBA00022777"/>
    </source>
</evidence>
<dbReference type="Gene3D" id="6.10.340.10">
    <property type="match status" value="1"/>
</dbReference>
<proteinExistence type="predicted"/>